<gene>
    <name evidence="2" type="ORF">Tci_927621</name>
</gene>
<feature type="non-terminal residue" evidence="2">
    <location>
        <position position="62"/>
    </location>
</feature>
<comment type="caution">
    <text evidence="2">The sequence shown here is derived from an EMBL/GenBank/DDBJ whole genome shotgun (WGS) entry which is preliminary data.</text>
</comment>
<evidence type="ECO:0000313" key="2">
    <source>
        <dbReference type="EMBL" id="GFD55652.1"/>
    </source>
</evidence>
<feature type="compositionally biased region" description="Basic and acidic residues" evidence="1">
    <location>
        <begin position="44"/>
        <end position="62"/>
    </location>
</feature>
<organism evidence="2">
    <name type="scientific">Tanacetum cinerariifolium</name>
    <name type="common">Dalmatian daisy</name>
    <name type="synonym">Chrysanthemum cinerariifolium</name>
    <dbReference type="NCBI Taxonomy" id="118510"/>
    <lineage>
        <taxon>Eukaryota</taxon>
        <taxon>Viridiplantae</taxon>
        <taxon>Streptophyta</taxon>
        <taxon>Embryophyta</taxon>
        <taxon>Tracheophyta</taxon>
        <taxon>Spermatophyta</taxon>
        <taxon>Magnoliopsida</taxon>
        <taxon>eudicotyledons</taxon>
        <taxon>Gunneridae</taxon>
        <taxon>Pentapetalae</taxon>
        <taxon>asterids</taxon>
        <taxon>campanulids</taxon>
        <taxon>Asterales</taxon>
        <taxon>Asteraceae</taxon>
        <taxon>Asteroideae</taxon>
        <taxon>Anthemideae</taxon>
        <taxon>Anthemidinae</taxon>
        <taxon>Tanacetum</taxon>
    </lineage>
</organism>
<sequence length="62" mass="6751">MVASLLSDTGLSALAASREETGPKLLRDEALVFWYSEGYAGPAGEDRGGPSIERMFDRELYP</sequence>
<evidence type="ECO:0000256" key="1">
    <source>
        <dbReference type="SAM" id="MobiDB-lite"/>
    </source>
</evidence>
<dbReference type="AlphaFoldDB" id="A0A699X6C4"/>
<protein>
    <submittedName>
        <fullName evidence="2">Uncharacterized protein</fullName>
    </submittedName>
</protein>
<name>A0A699X6C4_TANCI</name>
<accession>A0A699X6C4</accession>
<dbReference type="EMBL" id="BKCJ011820089">
    <property type="protein sequence ID" value="GFD55652.1"/>
    <property type="molecule type" value="Genomic_DNA"/>
</dbReference>
<reference evidence="2" key="1">
    <citation type="journal article" date="2019" name="Sci. Rep.">
        <title>Draft genome of Tanacetum cinerariifolium, the natural source of mosquito coil.</title>
        <authorList>
            <person name="Yamashiro T."/>
            <person name="Shiraishi A."/>
            <person name="Satake H."/>
            <person name="Nakayama K."/>
        </authorList>
    </citation>
    <scope>NUCLEOTIDE SEQUENCE</scope>
</reference>
<proteinExistence type="predicted"/>
<feature type="region of interest" description="Disordered" evidence="1">
    <location>
        <begin position="39"/>
        <end position="62"/>
    </location>
</feature>